<evidence type="ECO:0000256" key="1">
    <source>
        <dbReference type="ARBA" id="ARBA00004861"/>
    </source>
</evidence>
<accession>A0ABS2TK71</accession>
<evidence type="ECO:0000256" key="3">
    <source>
        <dbReference type="ARBA" id="ARBA00022793"/>
    </source>
</evidence>
<feature type="domain" description="Orotidine 5'-phosphate decarboxylase" evidence="8">
    <location>
        <begin position="16"/>
        <end position="262"/>
    </location>
</feature>
<dbReference type="Pfam" id="PF00215">
    <property type="entry name" value="OMPdecase"/>
    <property type="match status" value="1"/>
</dbReference>
<keyword evidence="3" id="KW-0210">Decarboxylase</keyword>
<comment type="catalytic activity">
    <reaction evidence="6">
        <text>orotidine 5'-phosphate + H(+) = UMP + CO2</text>
        <dbReference type="Rhea" id="RHEA:11596"/>
        <dbReference type="ChEBI" id="CHEBI:15378"/>
        <dbReference type="ChEBI" id="CHEBI:16526"/>
        <dbReference type="ChEBI" id="CHEBI:57538"/>
        <dbReference type="ChEBI" id="CHEBI:57865"/>
        <dbReference type="EC" id="4.1.1.23"/>
    </reaction>
</comment>
<dbReference type="NCBIfam" id="TIGR02127">
    <property type="entry name" value="pyrF_sub2"/>
    <property type="match status" value="1"/>
</dbReference>
<protein>
    <recommendedName>
        <fullName evidence="7">Orotidine-5'-phosphate decarboxylase</fullName>
        <ecNumber evidence="7">4.1.1.23</ecNumber>
    </recommendedName>
</protein>
<dbReference type="CDD" id="cd04725">
    <property type="entry name" value="OMP_decarboxylase_like"/>
    <property type="match status" value="1"/>
</dbReference>
<dbReference type="InterPro" id="IPR011995">
    <property type="entry name" value="OMPdecase_type-2"/>
</dbReference>
<proteinExistence type="inferred from homology"/>
<organism evidence="9 10">
    <name type="scientific">Flaviflexus equikiangi</name>
    <dbReference type="NCBI Taxonomy" id="2758573"/>
    <lineage>
        <taxon>Bacteria</taxon>
        <taxon>Bacillati</taxon>
        <taxon>Actinomycetota</taxon>
        <taxon>Actinomycetes</taxon>
        <taxon>Actinomycetales</taxon>
        <taxon>Actinomycetaceae</taxon>
        <taxon>Flaviflexus</taxon>
    </lineage>
</organism>
<dbReference type="InterPro" id="IPR001754">
    <property type="entry name" value="OMPdeCOase_dom"/>
</dbReference>
<dbReference type="PROSITE" id="PS00156">
    <property type="entry name" value="OMPDECASE"/>
    <property type="match status" value="1"/>
</dbReference>
<dbReference type="SMART" id="SM00934">
    <property type="entry name" value="OMPdecase"/>
    <property type="match status" value="1"/>
</dbReference>
<sequence length="266" mass="27149">MTFAARLRANQDTFGPVCVGADPHASILEAWGLPDSPAGLATFSEIFTEAFAGCVASIKPQVAFFERHGSKGLAVLETMIGAFREAGTLVIADAKRGDIGSTMMGYAQAWLGDGPLGSDAVTLSPYLGVGALAPALEMAGENDRGVFVLGVTSNHEGASIQGAGRPAVGQLVLDELGEWNDRIWPGQTGSIGAVIGATAGQRLADWGVSVDSLHGMILAPGVGAQGATVAQAQALAGTNLLCIPLSRAILSAGPDVARLKDSHSSW</sequence>
<evidence type="ECO:0000259" key="8">
    <source>
        <dbReference type="SMART" id="SM00934"/>
    </source>
</evidence>
<dbReference type="InterPro" id="IPR013785">
    <property type="entry name" value="Aldolase_TIM"/>
</dbReference>
<evidence type="ECO:0000256" key="4">
    <source>
        <dbReference type="ARBA" id="ARBA00022975"/>
    </source>
</evidence>
<dbReference type="InterPro" id="IPR011060">
    <property type="entry name" value="RibuloseP-bd_barrel"/>
</dbReference>
<name>A0ABS2TK71_9ACTO</name>
<evidence type="ECO:0000256" key="2">
    <source>
        <dbReference type="ARBA" id="ARBA00008847"/>
    </source>
</evidence>
<evidence type="ECO:0000256" key="7">
    <source>
        <dbReference type="NCBIfam" id="TIGR02127"/>
    </source>
</evidence>
<keyword evidence="10" id="KW-1185">Reference proteome</keyword>
<dbReference type="EMBL" id="JAFFJS010000007">
    <property type="protein sequence ID" value="MBM9434192.1"/>
    <property type="molecule type" value="Genomic_DNA"/>
</dbReference>
<reference evidence="10" key="1">
    <citation type="submission" date="2021-02" db="EMBL/GenBank/DDBJ databases">
        <title>Leucobacter sp. CX169.</title>
        <authorList>
            <person name="Cheng Y."/>
        </authorList>
    </citation>
    <scope>NUCLEOTIDE SEQUENCE [LARGE SCALE GENOMIC DNA]</scope>
    <source>
        <strain evidence="10">JY899</strain>
    </source>
</reference>
<evidence type="ECO:0000256" key="5">
    <source>
        <dbReference type="ARBA" id="ARBA00023239"/>
    </source>
</evidence>
<keyword evidence="4" id="KW-0665">Pyrimidine biosynthesis</keyword>
<dbReference type="EC" id="4.1.1.23" evidence="7"/>
<dbReference type="PANTHER" id="PTHR43375">
    <property type="entry name" value="OROTIDINE 5'-PHOSPHATE DECARBOXYLASE"/>
    <property type="match status" value="1"/>
</dbReference>
<comment type="similarity">
    <text evidence="2">Belongs to the OMP decarboxylase family. Type 2 subfamily.</text>
</comment>
<dbReference type="GO" id="GO:0004590">
    <property type="term" value="F:orotidine-5'-phosphate decarboxylase activity"/>
    <property type="evidence" value="ECO:0007669"/>
    <property type="project" value="UniProtKB-EC"/>
</dbReference>
<evidence type="ECO:0000313" key="9">
    <source>
        <dbReference type="EMBL" id="MBM9434192.1"/>
    </source>
</evidence>
<evidence type="ECO:0000313" key="10">
    <source>
        <dbReference type="Proteomes" id="UP000705983"/>
    </source>
</evidence>
<dbReference type="SUPFAM" id="SSF51366">
    <property type="entry name" value="Ribulose-phoshate binding barrel"/>
    <property type="match status" value="1"/>
</dbReference>
<dbReference type="Proteomes" id="UP000705983">
    <property type="component" value="Unassembled WGS sequence"/>
</dbReference>
<evidence type="ECO:0000256" key="6">
    <source>
        <dbReference type="ARBA" id="ARBA00049157"/>
    </source>
</evidence>
<keyword evidence="5 9" id="KW-0456">Lyase</keyword>
<dbReference type="Gene3D" id="3.20.20.70">
    <property type="entry name" value="Aldolase class I"/>
    <property type="match status" value="1"/>
</dbReference>
<dbReference type="PANTHER" id="PTHR43375:SF1">
    <property type="entry name" value="OROTIDINE 5'-PHOSPHATE DECARBOXYLASE"/>
    <property type="match status" value="1"/>
</dbReference>
<gene>
    <name evidence="9" type="primary">pyrF</name>
    <name evidence="9" type="ORF">JVW63_10855</name>
</gene>
<dbReference type="InterPro" id="IPR018089">
    <property type="entry name" value="OMPdecase_AS"/>
</dbReference>
<comment type="caution">
    <text evidence="9">The sequence shown here is derived from an EMBL/GenBank/DDBJ whole genome shotgun (WGS) entry which is preliminary data.</text>
</comment>
<comment type="pathway">
    <text evidence="1">Pyrimidine metabolism; UMP biosynthesis via de novo pathway; UMP from orotate: step 2/2.</text>
</comment>